<name>A0A068UH05_COFCA</name>
<protein>
    <recommendedName>
        <fullName evidence="6">Chaperonin-like RbcX protein 2, chloroplastic</fullName>
    </recommendedName>
</protein>
<evidence type="ECO:0000256" key="3">
    <source>
        <dbReference type="ARBA" id="ARBA00023300"/>
    </source>
</evidence>
<keyword evidence="1" id="KW-0602">Photosynthesis</keyword>
<dbReference type="AlphaFoldDB" id="A0A068UH05"/>
<dbReference type="STRING" id="49390.A0A068UH05"/>
<dbReference type="OMA" id="EYRWFYD"/>
<dbReference type="SUPFAM" id="SSF158615">
    <property type="entry name" value="RbcX-like"/>
    <property type="match status" value="1"/>
</dbReference>
<dbReference type="InterPro" id="IPR003435">
    <property type="entry name" value="Chaperonin_RcbX"/>
</dbReference>
<dbReference type="PhylomeDB" id="A0A068UH05"/>
<accession>A0A068UH05</accession>
<evidence type="ECO:0000313" key="5">
    <source>
        <dbReference type="Proteomes" id="UP000295252"/>
    </source>
</evidence>
<reference evidence="5" key="1">
    <citation type="journal article" date="2014" name="Science">
        <title>The coffee genome provides insight into the convergent evolution of caffeine biosynthesis.</title>
        <authorList>
            <person name="Denoeud F."/>
            <person name="Carretero-Paulet L."/>
            <person name="Dereeper A."/>
            <person name="Droc G."/>
            <person name="Guyot R."/>
            <person name="Pietrella M."/>
            <person name="Zheng C."/>
            <person name="Alberti A."/>
            <person name="Anthony F."/>
            <person name="Aprea G."/>
            <person name="Aury J.M."/>
            <person name="Bento P."/>
            <person name="Bernard M."/>
            <person name="Bocs S."/>
            <person name="Campa C."/>
            <person name="Cenci A."/>
            <person name="Combes M.C."/>
            <person name="Crouzillat D."/>
            <person name="Da Silva C."/>
            <person name="Daddiego L."/>
            <person name="De Bellis F."/>
            <person name="Dussert S."/>
            <person name="Garsmeur O."/>
            <person name="Gayraud T."/>
            <person name="Guignon V."/>
            <person name="Jahn K."/>
            <person name="Jamilloux V."/>
            <person name="Joet T."/>
            <person name="Labadie K."/>
            <person name="Lan T."/>
            <person name="Leclercq J."/>
            <person name="Lepelley M."/>
            <person name="Leroy T."/>
            <person name="Li L.T."/>
            <person name="Librado P."/>
            <person name="Lopez L."/>
            <person name="Munoz A."/>
            <person name="Noel B."/>
            <person name="Pallavicini A."/>
            <person name="Perrotta G."/>
            <person name="Poncet V."/>
            <person name="Pot D."/>
            <person name="Priyono X."/>
            <person name="Rigoreau M."/>
            <person name="Rouard M."/>
            <person name="Rozas J."/>
            <person name="Tranchant-Dubreuil C."/>
            <person name="VanBuren R."/>
            <person name="Zhang Q."/>
            <person name="Andrade A.C."/>
            <person name="Argout X."/>
            <person name="Bertrand B."/>
            <person name="de Kochko A."/>
            <person name="Graziosi G."/>
            <person name="Henry R.J."/>
            <person name="Jayarama X."/>
            <person name="Ming R."/>
            <person name="Nagai C."/>
            <person name="Rounsley S."/>
            <person name="Sankoff D."/>
            <person name="Giuliano G."/>
            <person name="Albert V.A."/>
            <person name="Wincker P."/>
            <person name="Lashermes P."/>
        </authorList>
    </citation>
    <scope>NUCLEOTIDE SEQUENCE [LARGE SCALE GENOMIC DNA]</scope>
    <source>
        <strain evidence="5">cv. DH200-94</strain>
    </source>
</reference>
<organism evidence="4 5">
    <name type="scientific">Coffea canephora</name>
    <name type="common">Robusta coffee</name>
    <dbReference type="NCBI Taxonomy" id="49390"/>
    <lineage>
        <taxon>Eukaryota</taxon>
        <taxon>Viridiplantae</taxon>
        <taxon>Streptophyta</taxon>
        <taxon>Embryophyta</taxon>
        <taxon>Tracheophyta</taxon>
        <taxon>Spermatophyta</taxon>
        <taxon>Magnoliopsida</taxon>
        <taxon>eudicotyledons</taxon>
        <taxon>Gunneridae</taxon>
        <taxon>Pentapetalae</taxon>
        <taxon>asterids</taxon>
        <taxon>lamiids</taxon>
        <taxon>Gentianales</taxon>
        <taxon>Rubiaceae</taxon>
        <taxon>Ixoroideae</taxon>
        <taxon>Gardenieae complex</taxon>
        <taxon>Bertiereae - Coffeeae clade</taxon>
        <taxon>Coffeeae</taxon>
        <taxon>Coffea</taxon>
    </lineage>
</organism>
<dbReference type="InterPro" id="IPR038052">
    <property type="entry name" value="Chaperonin_RbcX_sf"/>
</dbReference>
<keyword evidence="3" id="KW-0120">Carbon dioxide fixation</keyword>
<dbReference type="FunCoup" id="A0A068UH05">
    <property type="interactions" value="1247"/>
</dbReference>
<dbReference type="PANTHER" id="PTHR33791">
    <property type="entry name" value="CHAPERONIN-LIKE RBCX PROTEIN 1, CHLOROPLASTIC"/>
    <property type="match status" value="1"/>
</dbReference>
<dbReference type="PANTHER" id="PTHR33791:SF1">
    <property type="entry name" value="RUBISCO CHAPERONE RBCX"/>
    <property type="match status" value="1"/>
</dbReference>
<gene>
    <name evidence="4" type="ORF">GSCOC_T00024844001</name>
</gene>
<evidence type="ECO:0000313" key="4">
    <source>
        <dbReference type="EMBL" id="CDP07552.1"/>
    </source>
</evidence>
<sequence length="215" mass="24361">MVGPLSLVASPITDSHGCPCLCLDALPSCNLSSGDLITSRNLVTSRRHMPRPTGSLELSSPFLDSVKALSGGWSLGEQRKNRSLKIVSEVAGQYEENFADVKASILNFFTYKAVRTVMNQLSEMNPPQYRWFNDYVAANKPRDGKRFIRSLAKEKRELAERVMVTRLYLYGKWIKKCDHAAIYKEISDQNLELMRERLIETVIWPSDDTNTEKIG</sequence>
<proteinExistence type="predicted"/>
<dbReference type="Pfam" id="PF02341">
    <property type="entry name" value="RbcX"/>
    <property type="match status" value="1"/>
</dbReference>
<dbReference type="Gramene" id="CDP07552">
    <property type="protein sequence ID" value="CDP07552"/>
    <property type="gene ID" value="GSCOC_T00024844001"/>
</dbReference>
<keyword evidence="2" id="KW-0143">Chaperone</keyword>
<dbReference type="Gene3D" id="1.10.1200.210">
    <property type="entry name" value="Chaperonin-like RbcX"/>
    <property type="match status" value="1"/>
</dbReference>
<dbReference type="GO" id="GO:0044183">
    <property type="term" value="F:protein folding chaperone"/>
    <property type="evidence" value="ECO:0007669"/>
    <property type="project" value="InterPro"/>
</dbReference>
<evidence type="ECO:0008006" key="6">
    <source>
        <dbReference type="Google" id="ProtNLM"/>
    </source>
</evidence>
<dbReference type="GO" id="GO:0110102">
    <property type="term" value="P:ribulose bisphosphate carboxylase complex assembly"/>
    <property type="evidence" value="ECO:0007669"/>
    <property type="project" value="InterPro"/>
</dbReference>
<dbReference type="EMBL" id="HG739110">
    <property type="protein sequence ID" value="CDP07552.1"/>
    <property type="molecule type" value="Genomic_DNA"/>
</dbReference>
<dbReference type="Proteomes" id="UP000295252">
    <property type="component" value="Chromosome II"/>
</dbReference>
<dbReference type="InParanoid" id="A0A068UH05"/>
<keyword evidence="5" id="KW-1185">Reference proteome</keyword>
<evidence type="ECO:0000256" key="2">
    <source>
        <dbReference type="ARBA" id="ARBA00023186"/>
    </source>
</evidence>
<evidence type="ECO:0000256" key="1">
    <source>
        <dbReference type="ARBA" id="ARBA00022531"/>
    </source>
</evidence>
<dbReference type="GO" id="GO:0015977">
    <property type="term" value="P:carbon fixation"/>
    <property type="evidence" value="ECO:0007669"/>
    <property type="project" value="UniProtKB-KW"/>
</dbReference>
<dbReference type="GO" id="GO:0015979">
    <property type="term" value="P:photosynthesis"/>
    <property type="evidence" value="ECO:0007669"/>
    <property type="project" value="UniProtKB-KW"/>
</dbReference>
<dbReference type="OrthoDB" id="546456at2759"/>